<proteinExistence type="predicted"/>
<feature type="transmembrane region" description="Helical" evidence="10">
    <location>
        <begin position="171"/>
        <end position="192"/>
    </location>
</feature>
<keyword evidence="8 10" id="KW-0472">Membrane</keyword>
<dbReference type="GO" id="GO:0005886">
    <property type="term" value="C:plasma membrane"/>
    <property type="evidence" value="ECO:0007669"/>
    <property type="project" value="UniProtKB-SubCell"/>
</dbReference>
<evidence type="ECO:0000256" key="7">
    <source>
        <dbReference type="ARBA" id="ARBA00023065"/>
    </source>
</evidence>
<sequence length="463" mass="50753">MNRSKTIEVSSQPKSLKEEIKLTMKLGWPIIVSNLTQILLPIIDGIMVGSIHSNQLAAASLVVNIVTIPVILCMGLPMALSPLVSAALGKSDFDSPAKLLFNGIIVSGLLSLCLALIFYFGRDLIFHLGQDKEIAEIAQGYFVIIGWRLIPLSLFVVFVQFASGLGLTKFVMILSFIKVPINIFLNYILIFGHFGMPALELLGAGYGTFLTQIITFLVFVVVFLRSQVFDKYRNNLKEALQIRISIMRKIVKIGLPTGLLIALESGAFAFSGIMAGWIGAQQQAAHQIGLYISSLTLMVPLGICAAGTIRIGFNFGKKDWEAINSIGRTTLFLAILVSISFSLFLFFGNEFISRLFISELEVVQLAKMVLLMVAVFQISDAIQTTSSGILRGIQDVKVPAYLSLIAFWIIGIPSAYLFSFQLNWGVSGLWMGLVIGLTSNAILLTSRFFTKVKKESKMELASV</sequence>
<evidence type="ECO:0000256" key="1">
    <source>
        <dbReference type="ARBA" id="ARBA00004651"/>
    </source>
</evidence>
<dbReference type="GO" id="GO:0015297">
    <property type="term" value="F:antiporter activity"/>
    <property type="evidence" value="ECO:0007669"/>
    <property type="project" value="UniProtKB-KW"/>
</dbReference>
<dbReference type="GO" id="GO:0006811">
    <property type="term" value="P:monoatomic ion transport"/>
    <property type="evidence" value="ECO:0007669"/>
    <property type="project" value="UniProtKB-KW"/>
</dbReference>
<keyword evidence="5 10" id="KW-0812">Transmembrane</keyword>
<accession>A0A2P8DJB3</accession>
<dbReference type="GO" id="GO:0042910">
    <property type="term" value="F:xenobiotic transmembrane transporter activity"/>
    <property type="evidence" value="ECO:0007669"/>
    <property type="project" value="InterPro"/>
</dbReference>
<evidence type="ECO:0000256" key="3">
    <source>
        <dbReference type="ARBA" id="ARBA00022449"/>
    </source>
</evidence>
<keyword evidence="3" id="KW-0050">Antiport</keyword>
<feature type="transmembrane region" description="Helical" evidence="10">
    <location>
        <begin position="99"/>
        <end position="120"/>
    </location>
</feature>
<feature type="transmembrane region" description="Helical" evidence="10">
    <location>
        <begin position="253"/>
        <end position="278"/>
    </location>
</feature>
<dbReference type="CDD" id="cd13131">
    <property type="entry name" value="MATE_NorM_like"/>
    <property type="match status" value="1"/>
</dbReference>
<feature type="transmembrane region" description="Helical" evidence="10">
    <location>
        <begin position="57"/>
        <end position="79"/>
    </location>
</feature>
<comment type="caution">
    <text evidence="11">The sequence shown here is derived from an EMBL/GenBank/DDBJ whole genome shotgun (WGS) entry which is preliminary data.</text>
</comment>
<dbReference type="PANTHER" id="PTHR43298:SF2">
    <property type="entry name" value="FMN_FAD EXPORTER YEEO-RELATED"/>
    <property type="match status" value="1"/>
</dbReference>
<keyword evidence="6 10" id="KW-1133">Transmembrane helix</keyword>
<dbReference type="PIRSF" id="PIRSF006603">
    <property type="entry name" value="DinF"/>
    <property type="match status" value="1"/>
</dbReference>
<keyword evidence="2" id="KW-0813">Transport</keyword>
<feature type="transmembrane region" description="Helical" evidence="10">
    <location>
        <begin position="204"/>
        <end position="224"/>
    </location>
</feature>
<name>A0A2P8DJB3_9BACT</name>
<dbReference type="InterPro" id="IPR002528">
    <property type="entry name" value="MATE_fam"/>
</dbReference>
<evidence type="ECO:0000256" key="5">
    <source>
        <dbReference type="ARBA" id="ARBA00022692"/>
    </source>
</evidence>
<protein>
    <recommendedName>
        <fullName evidence="9">Multidrug-efflux transporter</fullName>
    </recommendedName>
</protein>
<evidence type="ECO:0000256" key="2">
    <source>
        <dbReference type="ARBA" id="ARBA00022448"/>
    </source>
</evidence>
<dbReference type="NCBIfam" id="TIGR00797">
    <property type="entry name" value="matE"/>
    <property type="match status" value="1"/>
</dbReference>
<dbReference type="InterPro" id="IPR048279">
    <property type="entry name" value="MdtK-like"/>
</dbReference>
<reference evidence="11 12" key="1">
    <citation type="submission" date="2018-03" db="EMBL/GenBank/DDBJ databases">
        <title>Genomic Encyclopedia of Archaeal and Bacterial Type Strains, Phase II (KMG-II): from individual species to whole genera.</title>
        <authorList>
            <person name="Goeker M."/>
        </authorList>
    </citation>
    <scope>NUCLEOTIDE SEQUENCE [LARGE SCALE GENOMIC DNA]</scope>
    <source>
        <strain evidence="11 12">DSM 28057</strain>
    </source>
</reference>
<dbReference type="Proteomes" id="UP000240708">
    <property type="component" value="Unassembled WGS sequence"/>
</dbReference>
<dbReference type="AlphaFoldDB" id="A0A2P8DJB3"/>
<feature type="transmembrane region" description="Helical" evidence="10">
    <location>
        <begin position="290"/>
        <end position="313"/>
    </location>
</feature>
<organism evidence="11 12">
    <name type="scientific">Cecembia rubra</name>
    <dbReference type="NCBI Taxonomy" id="1485585"/>
    <lineage>
        <taxon>Bacteria</taxon>
        <taxon>Pseudomonadati</taxon>
        <taxon>Bacteroidota</taxon>
        <taxon>Cytophagia</taxon>
        <taxon>Cytophagales</taxon>
        <taxon>Cyclobacteriaceae</taxon>
        <taxon>Cecembia</taxon>
    </lineage>
</organism>
<evidence type="ECO:0000256" key="4">
    <source>
        <dbReference type="ARBA" id="ARBA00022475"/>
    </source>
</evidence>
<feature type="transmembrane region" description="Helical" evidence="10">
    <location>
        <begin position="26"/>
        <end position="51"/>
    </location>
</feature>
<evidence type="ECO:0000256" key="8">
    <source>
        <dbReference type="ARBA" id="ARBA00023136"/>
    </source>
</evidence>
<feature type="transmembrane region" description="Helical" evidence="10">
    <location>
        <begin position="325"/>
        <end position="347"/>
    </location>
</feature>
<feature type="transmembrane region" description="Helical" evidence="10">
    <location>
        <begin position="140"/>
        <end position="159"/>
    </location>
</feature>
<feature type="transmembrane region" description="Helical" evidence="10">
    <location>
        <begin position="428"/>
        <end position="449"/>
    </location>
</feature>
<dbReference type="RefSeq" id="WP_106569120.1">
    <property type="nucleotide sequence ID" value="NZ_PYGF01000022.1"/>
</dbReference>
<evidence type="ECO:0000256" key="6">
    <source>
        <dbReference type="ARBA" id="ARBA00022989"/>
    </source>
</evidence>
<evidence type="ECO:0000313" key="12">
    <source>
        <dbReference type="Proteomes" id="UP000240708"/>
    </source>
</evidence>
<keyword evidence="7" id="KW-0406">Ion transport</keyword>
<dbReference type="EMBL" id="PYGF01000022">
    <property type="protein sequence ID" value="PSK97278.1"/>
    <property type="molecule type" value="Genomic_DNA"/>
</dbReference>
<keyword evidence="4" id="KW-1003">Cell membrane</keyword>
<keyword evidence="12" id="KW-1185">Reference proteome</keyword>
<dbReference type="PANTHER" id="PTHR43298">
    <property type="entry name" value="MULTIDRUG RESISTANCE PROTEIN NORM-RELATED"/>
    <property type="match status" value="1"/>
</dbReference>
<comment type="subcellular location">
    <subcellularLocation>
        <location evidence="1">Cell membrane</location>
        <topology evidence="1">Multi-pass membrane protein</topology>
    </subcellularLocation>
</comment>
<dbReference type="InterPro" id="IPR050222">
    <property type="entry name" value="MATE_MdtK"/>
</dbReference>
<dbReference type="OrthoDB" id="9780160at2"/>
<gene>
    <name evidence="11" type="ORF">CLV48_1223</name>
</gene>
<feature type="transmembrane region" description="Helical" evidence="10">
    <location>
        <begin position="400"/>
        <end position="422"/>
    </location>
</feature>
<evidence type="ECO:0000256" key="10">
    <source>
        <dbReference type="SAM" id="Phobius"/>
    </source>
</evidence>
<evidence type="ECO:0000256" key="9">
    <source>
        <dbReference type="ARBA" id="ARBA00031636"/>
    </source>
</evidence>
<evidence type="ECO:0000313" key="11">
    <source>
        <dbReference type="EMBL" id="PSK97278.1"/>
    </source>
</evidence>
<dbReference type="Pfam" id="PF01554">
    <property type="entry name" value="MatE"/>
    <property type="match status" value="2"/>
</dbReference>
<feature type="transmembrane region" description="Helical" evidence="10">
    <location>
        <begin position="362"/>
        <end position="379"/>
    </location>
</feature>